<evidence type="ECO:0000256" key="7">
    <source>
        <dbReference type="ARBA" id="ARBA00023163"/>
    </source>
</evidence>
<dbReference type="PROSITE" id="PS50110">
    <property type="entry name" value="RESPONSE_REGULATORY"/>
    <property type="match status" value="1"/>
</dbReference>
<evidence type="ECO:0000259" key="10">
    <source>
        <dbReference type="PROSITE" id="PS50110"/>
    </source>
</evidence>
<dbReference type="Proteomes" id="UP000601435">
    <property type="component" value="Unassembled WGS sequence"/>
</dbReference>
<evidence type="ECO:0000256" key="8">
    <source>
        <dbReference type="PROSITE-ProRule" id="PRU00169"/>
    </source>
</evidence>
<keyword evidence="3 8" id="KW-0597">Phosphoprotein</keyword>
<evidence type="ECO:0000256" key="1">
    <source>
        <dbReference type="ARBA" id="ARBA00004496"/>
    </source>
</evidence>
<comment type="caution">
    <text evidence="12">The sequence shown here is derived from an EMBL/GenBank/DDBJ whole genome shotgun (WGS) entry which is preliminary data.</text>
</comment>
<dbReference type="InterPro" id="IPR001867">
    <property type="entry name" value="OmpR/PhoB-type_DNA-bd"/>
</dbReference>
<dbReference type="OrthoDB" id="433416at2759"/>
<feature type="domain" description="Response regulatory" evidence="10">
    <location>
        <begin position="6"/>
        <end position="119"/>
    </location>
</feature>
<dbReference type="InterPro" id="IPR011006">
    <property type="entry name" value="CheY-like_superfamily"/>
</dbReference>
<dbReference type="EMBL" id="CAJNJA010015696">
    <property type="protein sequence ID" value="CAE7366272.1"/>
    <property type="molecule type" value="Genomic_DNA"/>
</dbReference>
<evidence type="ECO:0000256" key="6">
    <source>
        <dbReference type="ARBA" id="ARBA00023125"/>
    </source>
</evidence>
<dbReference type="SMART" id="SM00862">
    <property type="entry name" value="Trans_reg_C"/>
    <property type="match status" value="1"/>
</dbReference>
<dbReference type="InterPro" id="IPR016032">
    <property type="entry name" value="Sig_transdc_resp-reg_C-effctor"/>
</dbReference>
<comment type="subcellular location">
    <subcellularLocation>
        <location evidence="1">Cytoplasm</location>
    </subcellularLocation>
</comment>
<evidence type="ECO:0000256" key="2">
    <source>
        <dbReference type="ARBA" id="ARBA00022490"/>
    </source>
</evidence>
<protein>
    <submittedName>
        <fullName evidence="12">AruR protein</fullName>
    </submittedName>
</protein>
<evidence type="ECO:0000313" key="12">
    <source>
        <dbReference type="EMBL" id="CAE7366272.1"/>
    </source>
</evidence>
<dbReference type="Pfam" id="PF00486">
    <property type="entry name" value="Trans_reg_C"/>
    <property type="match status" value="1"/>
</dbReference>
<dbReference type="GO" id="GO:0032993">
    <property type="term" value="C:protein-DNA complex"/>
    <property type="evidence" value="ECO:0007669"/>
    <property type="project" value="TreeGrafter"/>
</dbReference>
<dbReference type="CDD" id="cd00383">
    <property type="entry name" value="trans_reg_C"/>
    <property type="match status" value="1"/>
</dbReference>
<evidence type="ECO:0000256" key="3">
    <source>
        <dbReference type="ARBA" id="ARBA00022553"/>
    </source>
</evidence>
<gene>
    <name evidence="12" type="primary">aruR</name>
    <name evidence="12" type="ORF">SNEC2469_LOCUS9739</name>
</gene>
<dbReference type="SMART" id="SM00448">
    <property type="entry name" value="REC"/>
    <property type="match status" value="1"/>
</dbReference>
<dbReference type="PROSITE" id="PS51755">
    <property type="entry name" value="OMPR_PHOB"/>
    <property type="match status" value="1"/>
</dbReference>
<dbReference type="GO" id="GO:0000156">
    <property type="term" value="F:phosphorelay response regulator activity"/>
    <property type="evidence" value="ECO:0007669"/>
    <property type="project" value="TreeGrafter"/>
</dbReference>
<dbReference type="AlphaFoldDB" id="A0A812QDX7"/>
<evidence type="ECO:0000256" key="9">
    <source>
        <dbReference type="PROSITE-ProRule" id="PRU01091"/>
    </source>
</evidence>
<feature type="domain" description="OmpR/PhoB-type" evidence="11">
    <location>
        <begin position="132"/>
        <end position="232"/>
    </location>
</feature>
<sequence length="235" mass="26954">MSEPDHILIVEDEPITREQLVAYFEDEGYRVSSTGSGDEVQKIVENTDVILVLLDIKLPGKDGLTLTREIRAHSDIGIILVTSKQEQIDRILGLESGADDYVTKPFDPRELLSRARNLIRRVQIQQKQRKRNHMRTFDGWSLDLNKRELTTPEGQPIQLSAGEYQLLLAFMEQAGEVMNRDQLMNRIRNREWFPDDRYIDVLVGQLRKKLGERAANAKIIATIHGTGYLFTPEVV</sequence>
<dbReference type="Gene3D" id="6.10.250.690">
    <property type="match status" value="1"/>
</dbReference>
<proteinExistence type="predicted"/>
<evidence type="ECO:0000259" key="11">
    <source>
        <dbReference type="PROSITE" id="PS51755"/>
    </source>
</evidence>
<keyword evidence="2" id="KW-0963">Cytoplasm</keyword>
<dbReference type="Pfam" id="PF00072">
    <property type="entry name" value="Response_reg"/>
    <property type="match status" value="1"/>
</dbReference>
<dbReference type="SUPFAM" id="SSF46894">
    <property type="entry name" value="C-terminal effector domain of the bipartite response regulators"/>
    <property type="match status" value="1"/>
</dbReference>
<dbReference type="PANTHER" id="PTHR48111:SF58">
    <property type="entry name" value="TORCAD OPERON TRANSCRIPTIONAL REGULATORY PROTEIN TORR"/>
    <property type="match status" value="1"/>
</dbReference>
<organism evidence="12 13">
    <name type="scientific">Symbiodinium necroappetens</name>
    <dbReference type="NCBI Taxonomy" id="1628268"/>
    <lineage>
        <taxon>Eukaryota</taxon>
        <taxon>Sar</taxon>
        <taxon>Alveolata</taxon>
        <taxon>Dinophyceae</taxon>
        <taxon>Suessiales</taxon>
        <taxon>Symbiodiniaceae</taxon>
        <taxon>Symbiodinium</taxon>
    </lineage>
</organism>
<feature type="modified residue" description="4-aspartylphosphate" evidence="8">
    <location>
        <position position="55"/>
    </location>
</feature>
<evidence type="ECO:0000256" key="4">
    <source>
        <dbReference type="ARBA" id="ARBA00023012"/>
    </source>
</evidence>
<keyword evidence="6 9" id="KW-0238">DNA-binding</keyword>
<feature type="DNA-binding region" description="OmpR/PhoB-type" evidence="9">
    <location>
        <begin position="132"/>
        <end position="232"/>
    </location>
</feature>
<dbReference type="InterPro" id="IPR039420">
    <property type="entry name" value="WalR-like"/>
</dbReference>
<dbReference type="GO" id="GO:0005829">
    <property type="term" value="C:cytosol"/>
    <property type="evidence" value="ECO:0007669"/>
    <property type="project" value="TreeGrafter"/>
</dbReference>
<dbReference type="InterPro" id="IPR036388">
    <property type="entry name" value="WH-like_DNA-bd_sf"/>
</dbReference>
<dbReference type="FunFam" id="1.10.10.10:FF:000099">
    <property type="entry name" value="Two-component system response regulator TorR"/>
    <property type="match status" value="1"/>
</dbReference>
<dbReference type="GO" id="GO:0006355">
    <property type="term" value="P:regulation of DNA-templated transcription"/>
    <property type="evidence" value="ECO:0007669"/>
    <property type="project" value="InterPro"/>
</dbReference>
<dbReference type="PANTHER" id="PTHR48111">
    <property type="entry name" value="REGULATOR OF RPOS"/>
    <property type="match status" value="1"/>
</dbReference>
<reference evidence="12" key="1">
    <citation type="submission" date="2021-02" db="EMBL/GenBank/DDBJ databases">
        <authorList>
            <person name="Dougan E. K."/>
            <person name="Rhodes N."/>
            <person name="Thang M."/>
            <person name="Chan C."/>
        </authorList>
    </citation>
    <scope>NUCLEOTIDE SEQUENCE</scope>
</reference>
<dbReference type="InterPro" id="IPR001789">
    <property type="entry name" value="Sig_transdc_resp-reg_receiver"/>
</dbReference>
<keyword evidence="4" id="KW-0902">Two-component regulatory system</keyword>
<keyword evidence="13" id="KW-1185">Reference proteome</keyword>
<accession>A0A812QDX7</accession>
<dbReference type="Gene3D" id="3.40.50.2300">
    <property type="match status" value="1"/>
</dbReference>
<name>A0A812QDX7_9DINO</name>
<evidence type="ECO:0000313" key="13">
    <source>
        <dbReference type="Proteomes" id="UP000601435"/>
    </source>
</evidence>
<keyword evidence="5" id="KW-0805">Transcription regulation</keyword>
<keyword evidence="7" id="KW-0804">Transcription</keyword>
<dbReference type="Gene3D" id="1.10.10.10">
    <property type="entry name" value="Winged helix-like DNA-binding domain superfamily/Winged helix DNA-binding domain"/>
    <property type="match status" value="1"/>
</dbReference>
<dbReference type="SUPFAM" id="SSF52172">
    <property type="entry name" value="CheY-like"/>
    <property type="match status" value="1"/>
</dbReference>
<evidence type="ECO:0000256" key="5">
    <source>
        <dbReference type="ARBA" id="ARBA00023015"/>
    </source>
</evidence>
<dbReference type="GO" id="GO:0000976">
    <property type="term" value="F:transcription cis-regulatory region binding"/>
    <property type="evidence" value="ECO:0007669"/>
    <property type="project" value="TreeGrafter"/>
</dbReference>